<gene>
    <name evidence="1" type="ORF">EVAR_63825_1</name>
</gene>
<dbReference type="AlphaFoldDB" id="A0A4C1ZHA7"/>
<comment type="caution">
    <text evidence="1">The sequence shown here is derived from an EMBL/GenBank/DDBJ whole genome shotgun (WGS) entry which is preliminary data.</text>
</comment>
<proteinExistence type="predicted"/>
<keyword evidence="2" id="KW-1185">Reference proteome</keyword>
<sequence length="207" mass="23128">MGPVRRALSVLYVPTRDVRQYYGKPPVRYHVCRPYAVTATPTAHRRSKESDVSTFNIDAPSIPIQEREGVFQCRELRWHDICPIPSLQLDLLCIFTPSGCSSVAIGRLRCSPLGHPLSLVCYCASGFFRAAFRSVGLRACTSVWGAAQCTSRGESYATFALVPMIYFDYRTVCTPSPLTVSAPRERSRRFTLQILIAILVISRVLHA</sequence>
<accession>A0A4C1ZHA7</accession>
<dbReference type="Proteomes" id="UP000299102">
    <property type="component" value="Unassembled WGS sequence"/>
</dbReference>
<protein>
    <submittedName>
        <fullName evidence="1">Uncharacterized protein</fullName>
    </submittedName>
</protein>
<organism evidence="1 2">
    <name type="scientific">Eumeta variegata</name>
    <name type="common">Bagworm moth</name>
    <name type="synonym">Eumeta japonica</name>
    <dbReference type="NCBI Taxonomy" id="151549"/>
    <lineage>
        <taxon>Eukaryota</taxon>
        <taxon>Metazoa</taxon>
        <taxon>Ecdysozoa</taxon>
        <taxon>Arthropoda</taxon>
        <taxon>Hexapoda</taxon>
        <taxon>Insecta</taxon>
        <taxon>Pterygota</taxon>
        <taxon>Neoptera</taxon>
        <taxon>Endopterygota</taxon>
        <taxon>Lepidoptera</taxon>
        <taxon>Glossata</taxon>
        <taxon>Ditrysia</taxon>
        <taxon>Tineoidea</taxon>
        <taxon>Psychidae</taxon>
        <taxon>Oiketicinae</taxon>
        <taxon>Eumeta</taxon>
    </lineage>
</organism>
<reference evidence="1 2" key="1">
    <citation type="journal article" date="2019" name="Commun. Biol.">
        <title>The bagworm genome reveals a unique fibroin gene that provides high tensile strength.</title>
        <authorList>
            <person name="Kono N."/>
            <person name="Nakamura H."/>
            <person name="Ohtoshi R."/>
            <person name="Tomita M."/>
            <person name="Numata K."/>
            <person name="Arakawa K."/>
        </authorList>
    </citation>
    <scope>NUCLEOTIDE SEQUENCE [LARGE SCALE GENOMIC DNA]</scope>
</reference>
<name>A0A4C1ZHA7_EUMVA</name>
<dbReference type="EMBL" id="BGZK01001892">
    <property type="protein sequence ID" value="GBP87886.1"/>
    <property type="molecule type" value="Genomic_DNA"/>
</dbReference>
<evidence type="ECO:0000313" key="1">
    <source>
        <dbReference type="EMBL" id="GBP87886.1"/>
    </source>
</evidence>
<evidence type="ECO:0000313" key="2">
    <source>
        <dbReference type="Proteomes" id="UP000299102"/>
    </source>
</evidence>